<keyword evidence="3" id="KW-1185">Reference proteome</keyword>
<name>A0A151RKE5_CAJCA</name>
<sequence length="75" mass="8490">MKITTAQILLSLSTINNWHLAQLDINNAFLNAQLTEDIYMKTPQGYSILEANSSKKPIVCKLHKSIYGLRQASRQ</sequence>
<dbReference type="STRING" id="3821.A0A151RKE5"/>
<feature type="domain" description="Reverse transcriptase Ty1/copia-type" evidence="1">
    <location>
        <begin position="4"/>
        <end position="74"/>
    </location>
</feature>
<evidence type="ECO:0000313" key="2">
    <source>
        <dbReference type="EMBL" id="KYP43021.1"/>
    </source>
</evidence>
<dbReference type="Proteomes" id="UP000075243">
    <property type="component" value="Unassembled WGS sequence"/>
</dbReference>
<reference evidence="2" key="1">
    <citation type="journal article" date="2012" name="Nat. Biotechnol.">
        <title>Draft genome sequence of pigeonpea (Cajanus cajan), an orphan legume crop of resource-poor farmers.</title>
        <authorList>
            <person name="Varshney R.K."/>
            <person name="Chen W."/>
            <person name="Li Y."/>
            <person name="Bharti A.K."/>
            <person name="Saxena R.K."/>
            <person name="Schlueter J.A."/>
            <person name="Donoghue M.T."/>
            <person name="Azam S."/>
            <person name="Fan G."/>
            <person name="Whaley A.M."/>
            <person name="Farmer A.D."/>
            <person name="Sheridan J."/>
            <person name="Iwata A."/>
            <person name="Tuteja R."/>
            <person name="Penmetsa R.V."/>
            <person name="Wu W."/>
            <person name="Upadhyaya H.D."/>
            <person name="Yang S.P."/>
            <person name="Shah T."/>
            <person name="Saxena K.B."/>
            <person name="Michael T."/>
            <person name="McCombie W.R."/>
            <person name="Yang B."/>
            <person name="Zhang G."/>
            <person name="Yang H."/>
            <person name="Wang J."/>
            <person name="Spillane C."/>
            <person name="Cook D.R."/>
            <person name="May G.D."/>
            <person name="Xu X."/>
            <person name="Jackson S.A."/>
        </authorList>
    </citation>
    <scope>NUCLEOTIDE SEQUENCE [LARGE SCALE GENOMIC DNA]</scope>
</reference>
<dbReference type="EMBL" id="KQ483688">
    <property type="protein sequence ID" value="KYP43021.1"/>
    <property type="molecule type" value="Genomic_DNA"/>
</dbReference>
<dbReference type="Gramene" id="C.cajan_37801.t">
    <property type="protein sequence ID" value="C.cajan_37801.t.cds1"/>
    <property type="gene ID" value="C.cajan_37801"/>
</dbReference>
<dbReference type="AlphaFoldDB" id="A0A151RKE5"/>
<organism evidence="2 3">
    <name type="scientific">Cajanus cajan</name>
    <name type="common">Pigeon pea</name>
    <name type="synonym">Cajanus indicus</name>
    <dbReference type="NCBI Taxonomy" id="3821"/>
    <lineage>
        <taxon>Eukaryota</taxon>
        <taxon>Viridiplantae</taxon>
        <taxon>Streptophyta</taxon>
        <taxon>Embryophyta</taxon>
        <taxon>Tracheophyta</taxon>
        <taxon>Spermatophyta</taxon>
        <taxon>Magnoliopsida</taxon>
        <taxon>eudicotyledons</taxon>
        <taxon>Gunneridae</taxon>
        <taxon>Pentapetalae</taxon>
        <taxon>rosids</taxon>
        <taxon>fabids</taxon>
        <taxon>Fabales</taxon>
        <taxon>Fabaceae</taxon>
        <taxon>Papilionoideae</taxon>
        <taxon>50 kb inversion clade</taxon>
        <taxon>NPAAA clade</taxon>
        <taxon>indigoferoid/millettioid clade</taxon>
        <taxon>Phaseoleae</taxon>
        <taxon>Cajanus</taxon>
    </lineage>
</organism>
<gene>
    <name evidence="2" type="ORF">KK1_035556</name>
</gene>
<evidence type="ECO:0000313" key="3">
    <source>
        <dbReference type="Proteomes" id="UP000075243"/>
    </source>
</evidence>
<dbReference type="Pfam" id="PF07727">
    <property type="entry name" value="RVT_2"/>
    <property type="match status" value="1"/>
</dbReference>
<accession>A0A151RKE5</accession>
<proteinExistence type="predicted"/>
<protein>
    <submittedName>
        <fullName evidence="2">Retrovirus-related Pol polyprotein from transposon TNT 1-94</fullName>
    </submittedName>
</protein>
<dbReference type="InterPro" id="IPR013103">
    <property type="entry name" value="RVT_2"/>
</dbReference>
<evidence type="ECO:0000259" key="1">
    <source>
        <dbReference type="Pfam" id="PF07727"/>
    </source>
</evidence>